<dbReference type="InterPro" id="IPR045706">
    <property type="entry name" value="DUF6062"/>
</dbReference>
<dbReference type="OrthoDB" id="9810814at2"/>
<evidence type="ECO:0000313" key="2">
    <source>
        <dbReference type="Proteomes" id="UP000235589"/>
    </source>
</evidence>
<accession>A0A2K9NZ27</accession>
<keyword evidence="2" id="KW-1185">Reference proteome</keyword>
<gene>
    <name evidence="1" type="ORF">B9O19_00102</name>
</gene>
<dbReference type="Proteomes" id="UP000235589">
    <property type="component" value="Chromosome"/>
</dbReference>
<protein>
    <recommendedName>
        <fullName evidence="3">ABC transporter substrate-binding protein</fullName>
    </recommendedName>
</protein>
<organism evidence="1 2">
    <name type="scientific">Monoglobus pectinilyticus</name>
    <dbReference type="NCBI Taxonomy" id="1981510"/>
    <lineage>
        <taxon>Bacteria</taxon>
        <taxon>Bacillati</taxon>
        <taxon>Bacillota</taxon>
        <taxon>Clostridia</taxon>
        <taxon>Monoglobales</taxon>
        <taxon>Monoglobaceae</taxon>
        <taxon>Monoglobus</taxon>
    </lineage>
</organism>
<dbReference type="GeneID" id="98061535"/>
<evidence type="ECO:0000313" key="1">
    <source>
        <dbReference type="EMBL" id="AUO18287.1"/>
    </source>
</evidence>
<reference evidence="1 2" key="1">
    <citation type="submission" date="2017-04" db="EMBL/GenBank/DDBJ databases">
        <title>Monoglobus pectinilyticus 14 draft genome.</title>
        <authorList>
            <person name="Kim C."/>
            <person name="Rosendale D.I."/>
            <person name="Kelly W.J."/>
            <person name="Tannock G.W."/>
            <person name="Patchett M.L."/>
            <person name="Jordens J.Z."/>
        </authorList>
    </citation>
    <scope>NUCLEOTIDE SEQUENCE [LARGE SCALE GENOMIC DNA]</scope>
    <source>
        <strain evidence="1 2">14</strain>
    </source>
</reference>
<dbReference type="AlphaFoldDB" id="A0A2K9NZ27"/>
<dbReference type="RefSeq" id="WP_102364638.1">
    <property type="nucleotide sequence ID" value="NZ_CP020991.1"/>
</dbReference>
<proteinExistence type="predicted"/>
<sequence length="245" mass="29405">MKEQLYTIPVNEAIDKNEECLFCTLNKKVEEDILNYILGPSYMEEDIRSETDKIGFCKKHYSQMYKAQNRLGVALILSTHMKNIRQNLNEIFKDELNETNHTIKKNLFRKNEEQTKSVEYISEIENSCYACKRMESRMNSYIDTFFYLWKKEDDFREKILNSKGFCLEHFNMIIKEGKKKLSSDKYKDFLTVLVPLELKNLDLLQEDIDWFIQKFDYRFKDEPWKNSKDALQRTILKVSSENVEE</sequence>
<evidence type="ECO:0008006" key="3">
    <source>
        <dbReference type="Google" id="ProtNLM"/>
    </source>
</evidence>
<dbReference type="KEGG" id="mpec:B9O19_00102"/>
<name>A0A2K9NZ27_9FIRM</name>
<dbReference type="EMBL" id="CP020991">
    <property type="protein sequence ID" value="AUO18287.1"/>
    <property type="molecule type" value="Genomic_DNA"/>
</dbReference>
<dbReference type="Pfam" id="PF19538">
    <property type="entry name" value="DUF6062"/>
    <property type="match status" value="1"/>
</dbReference>